<accession>A0ABN1ZLQ0</accession>
<dbReference type="InterPro" id="IPR036866">
    <property type="entry name" value="RibonucZ/Hydroxyglut_hydro"/>
</dbReference>
<dbReference type="Pfam" id="PF12706">
    <property type="entry name" value="Lactamase_B_2"/>
    <property type="match status" value="1"/>
</dbReference>
<evidence type="ECO:0000313" key="2">
    <source>
        <dbReference type="EMBL" id="GAA1500795.1"/>
    </source>
</evidence>
<dbReference type="Gene3D" id="3.60.15.10">
    <property type="entry name" value="Ribonuclease Z/Hydroxyacylglutathione hydrolase-like"/>
    <property type="match status" value="1"/>
</dbReference>
<dbReference type="PANTHER" id="PTHR43546:SF7">
    <property type="entry name" value="METALLO-BETA-LACTAMASE DOMAIN-CONTAINING PROTEIN"/>
    <property type="match status" value="1"/>
</dbReference>
<dbReference type="EMBL" id="BAAAQD010000001">
    <property type="protein sequence ID" value="GAA1500795.1"/>
    <property type="molecule type" value="Genomic_DNA"/>
</dbReference>
<evidence type="ECO:0000259" key="1">
    <source>
        <dbReference type="Pfam" id="PF12706"/>
    </source>
</evidence>
<dbReference type="PANTHER" id="PTHR43546">
    <property type="entry name" value="UPF0173 METAL-DEPENDENT HYDROLASE MJ1163-RELATED"/>
    <property type="match status" value="1"/>
</dbReference>
<proteinExistence type="predicted"/>
<keyword evidence="3" id="KW-1185">Reference proteome</keyword>
<dbReference type="SUPFAM" id="SSF56281">
    <property type="entry name" value="Metallo-hydrolase/oxidoreductase"/>
    <property type="match status" value="1"/>
</dbReference>
<reference evidence="2 3" key="1">
    <citation type="journal article" date="2019" name="Int. J. Syst. Evol. Microbiol.">
        <title>The Global Catalogue of Microorganisms (GCM) 10K type strain sequencing project: providing services to taxonomists for standard genome sequencing and annotation.</title>
        <authorList>
            <consortium name="The Broad Institute Genomics Platform"/>
            <consortium name="The Broad Institute Genome Sequencing Center for Infectious Disease"/>
            <person name="Wu L."/>
            <person name="Ma J."/>
        </authorList>
    </citation>
    <scope>NUCLEOTIDE SEQUENCE [LARGE SCALE GENOMIC DNA]</scope>
    <source>
        <strain evidence="2 3">JCM 15933</strain>
    </source>
</reference>
<organism evidence="2 3">
    <name type="scientific">Dactylosporangium maewongense</name>
    <dbReference type="NCBI Taxonomy" id="634393"/>
    <lineage>
        <taxon>Bacteria</taxon>
        <taxon>Bacillati</taxon>
        <taxon>Actinomycetota</taxon>
        <taxon>Actinomycetes</taxon>
        <taxon>Micromonosporales</taxon>
        <taxon>Micromonosporaceae</taxon>
        <taxon>Dactylosporangium</taxon>
    </lineage>
</organism>
<evidence type="ECO:0000313" key="3">
    <source>
        <dbReference type="Proteomes" id="UP001501470"/>
    </source>
</evidence>
<feature type="domain" description="Metallo-beta-lactamase" evidence="1">
    <location>
        <begin position="44"/>
        <end position="224"/>
    </location>
</feature>
<comment type="caution">
    <text evidence="2">The sequence shown here is derived from an EMBL/GenBank/DDBJ whole genome shotgun (WGS) entry which is preliminary data.</text>
</comment>
<name>A0ABN1ZLQ0_9ACTN</name>
<gene>
    <name evidence="2" type="ORF">GCM10009827_007670</name>
</gene>
<dbReference type="Proteomes" id="UP001501470">
    <property type="component" value="Unassembled WGS sequence"/>
</dbReference>
<dbReference type="InterPro" id="IPR050114">
    <property type="entry name" value="UPF0173_UPF0282_UlaG_hydrolase"/>
</dbReference>
<dbReference type="RefSeq" id="WP_344499506.1">
    <property type="nucleotide sequence ID" value="NZ_BAAAQD010000001.1"/>
</dbReference>
<sequence>METSATFIGNATVLLRLGAFTLLTDPNFLHAGQRAYLGYGLWSKRRLEPAMGIDDLPPLDGVVLSHLHGDHFDRVARRGLPRDLPFVTTRTAQRRLYRWSFTEAVGLATWEDVTWRRGGQALRITAVPAQHGPAGVHLALPETMGTVIDWSRDGHRRLRLYITGDTLFRRSVLDQIPERFGDIDAVLIHLGGTRILGVLVTMDARDGVALSRLIRPRTILPIHHDDYTVMRDPLHHFERLADGLPVRTMSRGETVDLTAVSAIQ</sequence>
<dbReference type="InterPro" id="IPR001279">
    <property type="entry name" value="Metallo-B-lactamas"/>
</dbReference>
<protein>
    <submittedName>
        <fullName evidence="2">MBL fold metallo-hydrolase</fullName>
    </submittedName>
</protein>